<reference evidence="1 2" key="1">
    <citation type="submission" date="2017-09" db="EMBL/GenBank/DDBJ databases">
        <title>Large-scale bioinformatics analysis of Bacillus genomes uncovers conserved roles of natural products in bacterial physiology.</title>
        <authorList>
            <consortium name="Agbiome Team Llc"/>
            <person name="Bleich R.M."/>
            <person name="Grubbs K.J."/>
            <person name="Santa Maria K.C."/>
            <person name="Allen S.E."/>
            <person name="Farag S."/>
            <person name="Shank E.A."/>
            <person name="Bowers A."/>
        </authorList>
    </citation>
    <scope>NUCLEOTIDE SEQUENCE [LARGE SCALE GENOMIC DNA]</scope>
    <source>
        <strain evidence="1 2">AFS029792</strain>
    </source>
</reference>
<accession>A0A9X7E6T8</accession>
<dbReference type="AlphaFoldDB" id="A0A9X7E6T8"/>
<gene>
    <name evidence="1" type="ORF">COI69_13275</name>
</gene>
<proteinExistence type="predicted"/>
<dbReference type="Proteomes" id="UP000225135">
    <property type="component" value="Unassembled WGS sequence"/>
</dbReference>
<sequence>MKENVNLNSILIQMIKEYEQTHKVMTFSFTKIKNDFYYSDIDDDLLNEMNLLRNNIVNKRLQDICATRKIATELYVFYELAWNNQQSGLYTLNLNDTLYIIFFKLFEKENNTKIVKGHCIPICTQEELFLTDTMPKFKRSDFF</sequence>
<organism evidence="1 2">
    <name type="scientific">Bacillus cereus</name>
    <dbReference type="NCBI Taxonomy" id="1396"/>
    <lineage>
        <taxon>Bacteria</taxon>
        <taxon>Bacillati</taxon>
        <taxon>Bacillota</taxon>
        <taxon>Bacilli</taxon>
        <taxon>Bacillales</taxon>
        <taxon>Bacillaceae</taxon>
        <taxon>Bacillus</taxon>
        <taxon>Bacillus cereus group</taxon>
    </lineage>
</organism>
<name>A0A9X7E6T8_BACCE</name>
<comment type="caution">
    <text evidence="1">The sequence shown here is derived from an EMBL/GenBank/DDBJ whole genome shotgun (WGS) entry which is preliminary data.</text>
</comment>
<dbReference type="EMBL" id="NUUR01000035">
    <property type="protein sequence ID" value="PHG82233.1"/>
    <property type="molecule type" value="Genomic_DNA"/>
</dbReference>
<protein>
    <submittedName>
        <fullName evidence="1">Uncharacterized protein</fullName>
    </submittedName>
</protein>
<dbReference type="RefSeq" id="WP_016084277.1">
    <property type="nucleotide sequence ID" value="NZ_NUQH01000005.1"/>
</dbReference>
<evidence type="ECO:0000313" key="1">
    <source>
        <dbReference type="EMBL" id="PHG82233.1"/>
    </source>
</evidence>
<evidence type="ECO:0000313" key="2">
    <source>
        <dbReference type="Proteomes" id="UP000225135"/>
    </source>
</evidence>